<gene>
    <name evidence="2" type="ORF">BFJ69_g12378</name>
</gene>
<evidence type="ECO:0000256" key="1">
    <source>
        <dbReference type="SAM" id="MobiDB-lite"/>
    </source>
</evidence>
<protein>
    <submittedName>
        <fullName evidence="2">Uncharacterized protein</fullName>
    </submittedName>
</protein>
<accession>A0A420MP22</accession>
<proteinExistence type="predicted"/>
<feature type="compositionally biased region" description="Gly residues" evidence="1">
    <location>
        <begin position="1"/>
        <end position="10"/>
    </location>
</feature>
<dbReference type="EMBL" id="MRCX01000147">
    <property type="protein sequence ID" value="RKK69801.1"/>
    <property type="molecule type" value="Genomic_DNA"/>
</dbReference>
<evidence type="ECO:0000313" key="2">
    <source>
        <dbReference type="EMBL" id="RKK69801.1"/>
    </source>
</evidence>
<dbReference type="VEuPathDB" id="FungiDB:FOXG_21305"/>
<reference evidence="2 3" key="1">
    <citation type="journal article" date="2018" name="Sci. Rep.">
        <title>Characterisation of pathogen-specific regions and novel effector candidates in Fusarium oxysporum f. sp. cepae.</title>
        <authorList>
            <person name="Armitage A.D."/>
            <person name="Taylor A."/>
            <person name="Sobczyk M.K."/>
            <person name="Baxter L."/>
            <person name="Greenfield B.P."/>
            <person name="Bates H.J."/>
            <person name="Wilson F."/>
            <person name="Jackson A.C."/>
            <person name="Ott S."/>
            <person name="Harrison R.J."/>
            <person name="Clarkson J.P."/>
        </authorList>
    </citation>
    <scope>NUCLEOTIDE SEQUENCE [LARGE SCALE GENOMIC DNA]</scope>
    <source>
        <strain evidence="2 3">Fo_A13</strain>
    </source>
</reference>
<dbReference type="VEuPathDB" id="FungiDB:FOC1_g10001370"/>
<feature type="compositionally biased region" description="Basic and acidic residues" evidence="1">
    <location>
        <begin position="23"/>
        <end position="33"/>
    </location>
</feature>
<sequence>MSGTPTGKGHGNSSAGSFSQFRFETRAPRQRTHETTWKKLAETVPRTEDEWRLARQHVFSTAEEMSNTLTELLNPAKKTYLYEIIFLASRHTILCCDSEQRQTVYSDLRDFFSNPDLDDGMLERYMKSVVRLIKVLDELYLEGLLHRAFEAILYIPVQRSHLRQYGEHPDRFKSVFLIQKPSAEIQGSLLLYIPFLVHYTFPHLSLTSARDALNSRLLGESEYHLFENAIKTKTFVPRLPPLPPLALPLCVVQHFDVFKLPGNLQSALSELAVQLRGYNPMPSAIPGETQMYAYEWPGANETTQGLLKGEEYAVGTPYAIHHDSGPLPTPSGSVQVIVPIIKDTAGKGAVLVAEGSRVLVREGSRALVEEGSRALVDSQTLTASDRRIGLGILRDFTRRAEASDVLAPALVVQESGFRKFEWATTNRLALLINALNEPDDDRLHTLCDQDPLVVIICGLCLNKKKIRRMSQDLWDEVLRQAQTASKRLGPKLLHQTQINETVKGTGGNFKQRKTNDTLPDIMD</sequence>
<feature type="compositionally biased region" description="Polar residues" evidence="1">
    <location>
        <begin position="11"/>
        <end position="22"/>
    </location>
</feature>
<dbReference type="AlphaFoldDB" id="A0A420MP22"/>
<dbReference type="Proteomes" id="UP000285084">
    <property type="component" value="Unassembled WGS sequence"/>
</dbReference>
<evidence type="ECO:0000313" key="3">
    <source>
        <dbReference type="Proteomes" id="UP000285084"/>
    </source>
</evidence>
<dbReference type="VEuPathDB" id="FungiDB:FOMG_16466"/>
<dbReference type="VEuPathDB" id="FungiDB:FOIG_16893"/>
<dbReference type="VEuPathDB" id="FungiDB:HZS61_004864"/>
<feature type="region of interest" description="Disordered" evidence="1">
    <location>
        <begin position="504"/>
        <end position="523"/>
    </location>
</feature>
<organism evidence="2 3">
    <name type="scientific">Fusarium oxysporum</name>
    <name type="common">Fusarium vascular wilt</name>
    <dbReference type="NCBI Taxonomy" id="5507"/>
    <lineage>
        <taxon>Eukaryota</taxon>
        <taxon>Fungi</taxon>
        <taxon>Dikarya</taxon>
        <taxon>Ascomycota</taxon>
        <taxon>Pezizomycotina</taxon>
        <taxon>Sordariomycetes</taxon>
        <taxon>Hypocreomycetidae</taxon>
        <taxon>Hypocreales</taxon>
        <taxon>Nectriaceae</taxon>
        <taxon>Fusarium</taxon>
        <taxon>Fusarium oxysporum species complex</taxon>
    </lineage>
</organism>
<name>A0A420MP22_FUSOX</name>
<feature type="region of interest" description="Disordered" evidence="1">
    <location>
        <begin position="1"/>
        <end position="33"/>
    </location>
</feature>
<dbReference type="VEuPathDB" id="FungiDB:FOC4_g10001503"/>
<comment type="caution">
    <text evidence="2">The sequence shown here is derived from an EMBL/GenBank/DDBJ whole genome shotgun (WGS) entry which is preliminary data.</text>
</comment>